<feature type="region of interest" description="Disordered" evidence="4">
    <location>
        <begin position="168"/>
        <end position="192"/>
    </location>
</feature>
<dbReference type="PANTHER" id="PTHR45080">
    <property type="entry name" value="CONTACTIN 5"/>
    <property type="match status" value="1"/>
</dbReference>
<protein>
    <submittedName>
        <fullName evidence="7">Ig-like domain-containing protein</fullName>
    </submittedName>
</protein>
<dbReference type="Pfam" id="PF07679">
    <property type="entry name" value="I-set"/>
    <property type="match status" value="1"/>
</dbReference>
<dbReference type="InterPro" id="IPR003598">
    <property type="entry name" value="Ig_sub2"/>
</dbReference>
<keyword evidence="5" id="KW-0472">Membrane</keyword>
<dbReference type="GO" id="GO:0005886">
    <property type="term" value="C:plasma membrane"/>
    <property type="evidence" value="ECO:0007669"/>
    <property type="project" value="TreeGrafter"/>
</dbReference>
<keyword evidence="2" id="KW-1015">Disulfide bond</keyword>
<keyword evidence="1" id="KW-0732">Signal</keyword>
<dbReference type="PANTHER" id="PTHR45080:SF8">
    <property type="entry name" value="IG-LIKE DOMAIN-CONTAINING PROTEIN"/>
    <property type="match status" value="1"/>
</dbReference>
<accession>A0A8S9ZIU3</accession>
<keyword evidence="5" id="KW-0812">Transmembrane</keyword>
<evidence type="ECO:0000313" key="8">
    <source>
        <dbReference type="Proteomes" id="UP000605970"/>
    </source>
</evidence>
<dbReference type="Gene3D" id="2.60.40.10">
    <property type="entry name" value="Immunoglobulins"/>
    <property type="match status" value="1"/>
</dbReference>
<evidence type="ECO:0000256" key="4">
    <source>
        <dbReference type="SAM" id="MobiDB-lite"/>
    </source>
</evidence>
<dbReference type="SUPFAM" id="SSF48726">
    <property type="entry name" value="Immunoglobulin"/>
    <property type="match status" value="1"/>
</dbReference>
<comment type="caution">
    <text evidence="7">The sequence shown here is derived from an EMBL/GenBank/DDBJ whole genome shotgun (WGS) entry which is preliminary data.</text>
</comment>
<name>A0A8S9ZIU3_9BILA</name>
<evidence type="ECO:0000256" key="3">
    <source>
        <dbReference type="ARBA" id="ARBA00023319"/>
    </source>
</evidence>
<evidence type="ECO:0000313" key="7">
    <source>
        <dbReference type="EMBL" id="KAF7633249.1"/>
    </source>
</evidence>
<dbReference type="InterPro" id="IPR007110">
    <property type="entry name" value="Ig-like_dom"/>
</dbReference>
<reference evidence="7" key="1">
    <citation type="journal article" date="2020" name="Ecol. Evol.">
        <title>Genome structure and content of the rice root-knot nematode (Meloidogyne graminicola).</title>
        <authorList>
            <person name="Phan N.T."/>
            <person name="Danchin E.G.J."/>
            <person name="Klopp C."/>
            <person name="Perfus-Barbeoch L."/>
            <person name="Kozlowski D.K."/>
            <person name="Koutsovoulos G.D."/>
            <person name="Lopez-Roques C."/>
            <person name="Bouchez O."/>
            <person name="Zahm M."/>
            <person name="Besnard G."/>
            <person name="Bellafiore S."/>
        </authorList>
    </citation>
    <scope>NUCLEOTIDE SEQUENCE</scope>
    <source>
        <strain evidence="7">VN-18</strain>
    </source>
</reference>
<evidence type="ECO:0000256" key="1">
    <source>
        <dbReference type="ARBA" id="ARBA00022729"/>
    </source>
</evidence>
<organism evidence="7 8">
    <name type="scientific">Meloidogyne graminicola</name>
    <dbReference type="NCBI Taxonomy" id="189291"/>
    <lineage>
        <taxon>Eukaryota</taxon>
        <taxon>Metazoa</taxon>
        <taxon>Ecdysozoa</taxon>
        <taxon>Nematoda</taxon>
        <taxon>Chromadorea</taxon>
        <taxon>Rhabditida</taxon>
        <taxon>Tylenchina</taxon>
        <taxon>Tylenchomorpha</taxon>
        <taxon>Tylenchoidea</taxon>
        <taxon>Meloidogynidae</taxon>
        <taxon>Meloidogyninae</taxon>
        <taxon>Meloidogyne</taxon>
    </lineage>
</organism>
<feature type="domain" description="Ig-like" evidence="6">
    <location>
        <begin position="3"/>
        <end position="122"/>
    </location>
</feature>
<dbReference type="Proteomes" id="UP000605970">
    <property type="component" value="Unassembled WGS sequence"/>
</dbReference>
<dbReference type="GO" id="GO:0007156">
    <property type="term" value="P:homophilic cell adhesion via plasma membrane adhesion molecules"/>
    <property type="evidence" value="ECO:0007669"/>
    <property type="project" value="TreeGrafter"/>
</dbReference>
<evidence type="ECO:0000256" key="5">
    <source>
        <dbReference type="SAM" id="Phobius"/>
    </source>
</evidence>
<dbReference type="InterPro" id="IPR036179">
    <property type="entry name" value="Ig-like_dom_sf"/>
</dbReference>
<dbReference type="OrthoDB" id="114660at2759"/>
<proteinExistence type="predicted"/>
<dbReference type="InterPro" id="IPR003599">
    <property type="entry name" value="Ig_sub"/>
</dbReference>
<dbReference type="InterPro" id="IPR050958">
    <property type="entry name" value="Cell_Adh-Cytoskel_Orgn"/>
</dbReference>
<keyword evidence="8" id="KW-1185">Reference proteome</keyword>
<dbReference type="SMART" id="SM00408">
    <property type="entry name" value="IGc2"/>
    <property type="match status" value="1"/>
</dbReference>
<keyword evidence="3" id="KW-0393">Immunoglobulin domain</keyword>
<dbReference type="PROSITE" id="PS50835">
    <property type="entry name" value="IG_LIKE"/>
    <property type="match status" value="1"/>
</dbReference>
<dbReference type="InterPro" id="IPR013783">
    <property type="entry name" value="Ig-like_fold"/>
</dbReference>
<feature type="transmembrane region" description="Helical" evidence="5">
    <location>
        <begin position="135"/>
        <end position="155"/>
    </location>
</feature>
<evidence type="ECO:0000256" key="2">
    <source>
        <dbReference type="ARBA" id="ARBA00023157"/>
    </source>
</evidence>
<evidence type="ECO:0000259" key="6">
    <source>
        <dbReference type="PROSITE" id="PS50835"/>
    </source>
</evidence>
<dbReference type="InterPro" id="IPR013098">
    <property type="entry name" value="Ig_I-set"/>
</dbReference>
<dbReference type="CDD" id="cd00096">
    <property type="entry name" value="Ig"/>
    <property type="match status" value="1"/>
</dbReference>
<sequence>MRPVLILNSTTRLDHKEEGNYFAWVGSAKTAQVGDDVIIECPADAYPLPVIQWFKDDKPLNTSALLPIKDKRKPSNRLKYILTPKALTIRSVNSEDEATYKCLATNSFQLQYHESPREFQLTLEHYLRIPSKMSWIIPLLVIITSLLLLVLIIWACSRHDHNKSNQYNVAQKEKEHFRSKKAPTDAEDELDD</sequence>
<gene>
    <name evidence="7" type="ORF">Mgra_00007350</name>
</gene>
<dbReference type="EMBL" id="JABEBT010000081">
    <property type="protein sequence ID" value="KAF7633249.1"/>
    <property type="molecule type" value="Genomic_DNA"/>
</dbReference>
<keyword evidence="5" id="KW-1133">Transmembrane helix</keyword>
<dbReference type="SMART" id="SM00409">
    <property type="entry name" value="IG"/>
    <property type="match status" value="1"/>
</dbReference>
<dbReference type="AlphaFoldDB" id="A0A8S9ZIU3"/>